<dbReference type="Proteomes" id="UP000298285">
    <property type="component" value="Unassembled WGS sequence"/>
</dbReference>
<keyword evidence="13 14" id="KW-0472">Membrane</keyword>
<dbReference type="EC" id="2.7.13.3" evidence="3"/>
<evidence type="ECO:0000313" key="17">
    <source>
        <dbReference type="EMBL" id="TFU91211.1"/>
    </source>
</evidence>
<dbReference type="InterPro" id="IPR003660">
    <property type="entry name" value="HAMP_dom"/>
</dbReference>
<dbReference type="InterPro" id="IPR005467">
    <property type="entry name" value="His_kinase_dom"/>
</dbReference>
<evidence type="ECO:0000259" key="15">
    <source>
        <dbReference type="PROSITE" id="PS50109"/>
    </source>
</evidence>
<keyword evidence="4" id="KW-1003">Cell membrane</keyword>
<evidence type="ECO:0000256" key="2">
    <source>
        <dbReference type="ARBA" id="ARBA00004651"/>
    </source>
</evidence>
<evidence type="ECO:0000259" key="16">
    <source>
        <dbReference type="PROSITE" id="PS50885"/>
    </source>
</evidence>
<evidence type="ECO:0000256" key="14">
    <source>
        <dbReference type="SAM" id="Phobius"/>
    </source>
</evidence>
<dbReference type="CDD" id="cd00082">
    <property type="entry name" value="HisKA"/>
    <property type="match status" value="1"/>
</dbReference>
<comment type="caution">
    <text evidence="17">The sequence shown here is derived from an EMBL/GenBank/DDBJ whole genome shotgun (WGS) entry which is preliminary data.</text>
</comment>
<dbReference type="GO" id="GO:0005524">
    <property type="term" value="F:ATP binding"/>
    <property type="evidence" value="ECO:0007669"/>
    <property type="project" value="UniProtKB-KW"/>
</dbReference>
<proteinExistence type="predicted"/>
<dbReference type="PROSITE" id="PS50885">
    <property type="entry name" value="HAMP"/>
    <property type="match status" value="1"/>
</dbReference>
<evidence type="ECO:0000256" key="5">
    <source>
        <dbReference type="ARBA" id="ARBA00022553"/>
    </source>
</evidence>
<keyword evidence="12" id="KW-0902">Two-component regulatory system</keyword>
<dbReference type="SMART" id="SM00388">
    <property type="entry name" value="HisKA"/>
    <property type="match status" value="1"/>
</dbReference>
<accession>A0A4Y9IS33</accession>
<evidence type="ECO:0000256" key="13">
    <source>
        <dbReference type="ARBA" id="ARBA00023136"/>
    </source>
</evidence>
<dbReference type="InterPro" id="IPR050398">
    <property type="entry name" value="HssS/ArlS-like"/>
</dbReference>
<sequence>MKIRTRIALRITAVITAVMFVFVALNYIVSTRVRMQEFYVDLKKEGAARTELFLKAKVIQKELDKIDVSIYDSNYKLLYTDADKISNRTQELTTILKEIFETKEDYTKNEGKFQTIGFIFTHQNVNYAVITSGHDNYGQIKMQKLVLYLLILSLVSLLAACALGYYLAKSVLKPVGTISDRMKDITANKLHLRLIGYNEKDEFGELAASFNKALDIIETSFESQKMFVSNVSHELRTPLATLIGEIDLSLLKERTAEEYRNTLINSRQDTSKLIKLLNGLLDLAKASYDENNMSMSPVKIDEALLEAVELVLKGNPEYDIKLIFNQGIMENTELSIIGNEYLLKTAFVNLMENNCKYSDNKTSTVEISLIDKRVILRFSDSGIGIPEDEIEHLFTPFFRGTNKKYVQGNGIGLALVKKVIVLHKGIINIHSVLDKGTTFTIEFTLN</sequence>
<keyword evidence="5" id="KW-0597">Phosphoprotein</keyword>
<feature type="transmembrane region" description="Helical" evidence="14">
    <location>
        <begin position="7"/>
        <end position="29"/>
    </location>
</feature>
<evidence type="ECO:0000256" key="3">
    <source>
        <dbReference type="ARBA" id="ARBA00012438"/>
    </source>
</evidence>
<keyword evidence="9" id="KW-0418">Kinase</keyword>
<dbReference type="RefSeq" id="WP_135104226.1">
    <property type="nucleotide sequence ID" value="NZ_JADGKW010000001.1"/>
</dbReference>
<evidence type="ECO:0000256" key="6">
    <source>
        <dbReference type="ARBA" id="ARBA00022679"/>
    </source>
</evidence>
<evidence type="ECO:0000256" key="1">
    <source>
        <dbReference type="ARBA" id="ARBA00000085"/>
    </source>
</evidence>
<keyword evidence="6" id="KW-0808">Transferase</keyword>
<dbReference type="InterPro" id="IPR004358">
    <property type="entry name" value="Sig_transdc_His_kin-like_C"/>
</dbReference>
<reference evidence="17 18" key="1">
    <citation type="submission" date="2019-03" db="EMBL/GenBank/DDBJ databases">
        <title>Diversity of the mouse oral microbiome.</title>
        <authorList>
            <person name="Joseph S."/>
            <person name="Aduse-Opoku J."/>
            <person name="Curtis M."/>
            <person name="Wade W."/>
            <person name="Hashim A."/>
        </authorList>
    </citation>
    <scope>NUCLEOTIDE SEQUENCE [LARGE SCALE GENOMIC DNA]</scope>
    <source>
        <strain evidence="17 18">P11</strain>
    </source>
</reference>
<feature type="domain" description="HAMP" evidence="16">
    <location>
        <begin position="169"/>
        <end position="222"/>
    </location>
</feature>
<evidence type="ECO:0000256" key="9">
    <source>
        <dbReference type="ARBA" id="ARBA00022777"/>
    </source>
</evidence>
<dbReference type="GO" id="GO:0000155">
    <property type="term" value="F:phosphorelay sensor kinase activity"/>
    <property type="evidence" value="ECO:0007669"/>
    <property type="project" value="InterPro"/>
</dbReference>
<dbReference type="PANTHER" id="PTHR45528:SF1">
    <property type="entry name" value="SENSOR HISTIDINE KINASE CPXA"/>
    <property type="match status" value="1"/>
</dbReference>
<dbReference type="SUPFAM" id="SSF158472">
    <property type="entry name" value="HAMP domain-like"/>
    <property type="match status" value="1"/>
</dbReference>
<keyword evidence="10" id="KW-0067">ATP-binding</keyword>
<dbReference type="PROSITE" id="PS50109">
    <property type="entry name" value="HIS_KIN"/>
    <property type="match status" value="1"/>
</dbReference>
<dbReference type="AlphaFoldDB" id="A0A4Y9IS33"/>
<dbReference type="InterPro" id="IPR036890">
    <property type="entry name" value="HATPase_C_sf"/>
</dbReference>
<dbReference type="Gene3D" id="6.10.340.10">
    <property type="match status" value="1"/>
</dbReference>
<evidence type="ECO:0000256" key="10">
    <source>
        <dbReference type="ARBA" id="ARBA00022840"/>
    </source>
</evidence>
<gene>
    <name evidence="17" type="ORF">E4T88_04295</name>
</gene>
<dbReference type="Pfam" id="PF00512">
    <property type="entry name" value="HisKA"/>
    <property type="match status" value="1"/>
</dbReference>
<dbReference type="EMBL" id="SPPK01000001">
    <property type="protein sequence ID" value="TFU91211.1"/>
    <property type="molecule type" value="Genomic_DNA"/>
</dbReference>
<evidence type="ECO:0000256" key="11">
    <source>
        <dbReference type="ARBA" id="ARBA00022989"/>
    </source>
</evidence>
<dbReference type="PRINTS" id="PR00344">
    <property type="entry name" value="BCTRLSENSOR"/>
</dbReference>
<comment type="catalytic activity">
    <reaction evidence="1">
        <text>ATP + protein L-histidine = ADP + protein N-phospho-L-histidine.</text>
        <dbReference type="EC" id="2.7.13.3"/>
    </reaction>
</comment>
<keyword evidence="7 14" id="KW-0812">Transmembrane</keyword>
<feature type="transmembrane region" description="Helical" evidence="14">
    <location>
        <begin position="145"/>
        <end position="168"/>
    </location>
</feature>
<protein>
    <recommendedName>
        <fullName evidence="3">histidine kinase</fullName>
        <ecNumber evidence="3">2.7.13.3</ecNumber>
    </recommendedName>
</protein>
<dbReference type="GO" id="GO:0005886">
    <property type="term" value="C:plasma membrane"/>
    <property type="evidence" value="ECO:0007669"/>
    <property type="project" value="UniProtKB-SubCell"/>
</dbReference>
<keyword evidence="8" id="KW-0547">Nucleotide-binding</keyword>
<evidence type="ECO:0000256" key="7">
    <source>
        <dbReference type="ARBA" id="ARBA00022692"/>
    </source>
</evidence>
<name>A0A4Y9IS33_9BACT</name>
<dbReference type="PANTHER" id="PTHR45528">
    <property type="entry name" value="SENSOR HISTIDINE KINASE CPXA"/>
    <property type="match status" value="1"/>
</dbReference>
<dbReference type="InterPro" id="IPR003594">
    <property type="entry name" value="HATPase_dom"/>
</dbReference>
<dbReference type="SUPFAM" id="SSF55874">
    <property type="entry name" value="ATPase domain of HSP90 chaperone/DNA topoisomerase II/histidine kinase"/>
    <property type="match status" value="1"/>
</dbReference>
<comment type="subcellular location">
    <subcellularLocation>
        <location evidence="2">Cell membrane</location>
        <topology evidence="2">Multi-pass membrane protein</topology>
    </subcellularLocation>
</comment>
<dbReference type="SUPFAM" id="SSF47384">
    <property type="entry name" value="Homodimeric domain of signal transducing histidine kinase"/>
    <property type="match status" value="1"/>
</dbReference>
<dbReference type="Pfam" id="PF00672">
    <property type="entry name" value="HAMP"/>
    <property type="match status" value="1"/>
</dbReference>
<evidence type="ECO:0000256" key="12">
    <source>
        <dbReference type="ARBA" id="ARBA00023012"/>
    </source>
</evidence>
<dbReference type="CDD" id="cd06225">
    <property type="entry name" value="HAMP"/>
    <property type="match status" value="1"/>
</dbReference>
<feature type="domain" description="Histidine kinase" evidence="15">
    <location>
        <begin position="230"/>
        <end position="446"/>
    </location>
</feature>
<dbReference type="Gene3D" id="1.10.287.130">
    <property type="match status" value="1"/>
</dbReference>
<dbReference type="InterPro" id="IPR036097">
    <property type="entry name" value="HisK_dim/P_sf"/>
</dbReference>
<organism evidence="17 18">
    <name type="scientific">Dysgonomonas mossii</name>
    <dbReference type="NCBI Taxonomy" id="163665"/>
    <lineage>
        <taxon>Bacteria</taxon>
        <taxon>Pseudomonadati</taxon>
        <taxon>Bacteroidota</taxon>
        <taxon>Bacteroidia</taxon>
        <taxon>Bacteroidales</taxon>
        <taxon>Dysgonomonadaceae</taxon>
        <taxon>Dysgonomonas</taxon>
    </lineage>
</organism>
<dbReference type="InterPro" id="IPR003661">
    <property type="entry name" value="HisK_dim/P_dom"/>
</dbReference>
<dbReference type="Pfam" id="PF02518">
    <property type="entry name" value="HATPase_c"/>
    <property type="match status" value="1"/>
</dbReference>
<evidence type="ECO:0000256" key="4">
    <source>
        <dbReference type="ARBA" id="ARBA00022475"/>
    </source>
</evidence>
<dbReference type="SMART" id="SM00304">
    <property type="entry name" value="HAMP"/>
    <property type="match status" value="1"/>
</dbReference>
<keyword evidence="11 14" id="KW-1133">Transmembrane helix</keyword>
<evidence type="ECO:0000256" key="8">
    <source>
        <dbReference type="ARBA" id="ARBA00022741"/>
    </source>
</evidence>
<dbReference type="OrthoDB" id="594725at2"/>
<dbReference type="SMART" id="SM00387">
    <property type="entry name" value="HATPase_c"/>
    <property type="match status" value="1"/>
</dbReference>
<evidence type="ECO:0000313" key="18">
    <source>
        <dbReference type="Proteomes" id="UP000298285"/>
    </source>
</evidence>
<dbReference type="Gene3D" id="3.30.565.10">
    <property type="entry name" value="Histidine kinase-like ATPase, C-terminal domain"/>
    <property type="match status" value="1"/>
</dbReference>